<dbReference type="InterPro" id="IPR029062">
    <property type="entry name" value="Class_I_gatase-like"/>
</dbReference>
<feature type="signal peptide" evidence="2">
    <location>
        <begin position="1"/>
        <end position="18"/>
    </location>
</feature>
<name>A0ABP8N6D5_9BACT</name>
<evidence type="ECO:0000256" key="2">
    <source>
        <dbReference type="SAM" id="SignalP"/>
    </source>
</evidence>
<dbReference type="InterPro" id="IPR025646">
    <property type="entry name" value="DUF4350"/>
</dbReference>
<organism evidence="4 5">
    <name type="scientific">Nibrella saemangeumensis</name>
    <dbReference type="NCBI Taxonomy" id="1084526"/>
    <lineage>
        <taxon>Bacteria</taxon>
        <taxon>Pseudomonadati</taxon>
        <taxon>Bacteroidota</taxon>
        <taxon>Cytophagia</taxon>
        <taxon>Cytophagales</taxon>
        <taxon>Spirosomataceae</taxon>
        <taxon>Nibrella</taxon>
    </lineage>
</organism>
<dbReference type="Gene3D" id="1.50.10.10">
    <property type="match status" value="1"/>
</dbReference>
<dbReference type="Pfam" id="PF14258">
    <property type="entry name" value="DUF4350"/>
    <property type="match status" value="1"/>
</dbReference>
<dbReference type="PANTHER" id="PTHR33886">
    <property type="entry name" value="UNSATURATED RHAMNOGALACTURONAN HYDROLASE (EUROFUNG)"/>
    <property type="match status" value="1"/>
</dbReference>
<dbReference type="Gene3D" id="3.40.50.880">
    <property type="match status" value="1"/>
</dbReference>
<dbReference type="InterPro" id="IPR012341">
    <property type="entry name" value="6hp_glycosidase-like_sf"/>
</dbReference>
<sequence length="646" mass="73190">MIVRILLIMLLVSGNVLAQQVAWSKRMADSFITWHKDSIVIGNNKTSRWDYEQGLMLKALERVWYRTGDARYFDYIVKDINHFVNADGTVRTYKFDDFNIDNVTTGRVLLMLAQQSQPGREKYQKAAQLLRKQLTEHPRTKEGGFWHKKRYPYQMWLDGLYMAQPFYTEYSVLFNESANFDDIAKQFALIEKHLIDPKTGLLYHGYDESREQKWANPKTGQSPHFWGRALGWYIMALVDVLDYFPQSHPERANLVKYVQRLAPVLVKYQDPKSGAWWQIVDQGGRKGNYLEASASSMYVYGLAKAARMGYVNKLYAAAAQKGYQGILKNFIEEEADGTISLNKTVSVGGLGGTPYRDGSYEYYLSEPIRKNDLKGVGPFIMASVEIEMIPELGVGKGKSVGLDYYFNNEYRKGLTGETEQFHYTWEDRMHSGFWLWGNTFRELGTTTKAIPTAPTAESLNGVDVYIIVDPDTPKETPKPNYVQAADIQAITDWVKAGGALVLMANDTANCETKHFNQLAQAFGIRFTDKNVNMVKGTQWEQGKVSIPASNPVFKETRTVYIKELAPLDVKSPAKALVTSGSDVIMAVAKIGKGTVFAVGDPWLYNEYTDGRRIPAVYENFNAGKELATWLLEQARVSTPELRSGLR</sequence>
<dbReference type="PANTHER" id="PTHR33886:SF8">
    <property type="entry name" value="UNSATURATED RHAMNOGALACTURONAN HYDROLASE (EUROFUNG)"/>
    <property type="match status" value="1"/>
</dbReference>
<evidence type="ECO:0000259" key="3">
    <source>
        <dbReference type="Pfam" id="PF14258"/>
    </source>
</evidence>
<dbReference type="EMBL" id="BAABHD010000032">
    <property type="protein sequence ID" value="GAA4460247.1"/>
    <property type="molecule type" value="Genomic_DNA"/>
</dbReference>
<gene>
    <name evidence="4" type="ORF">GCM10023189_35070</name>
</gene>
<evidence type="ECO:0000313" key="4">
    <source>
        <dbReference type="EMBL" id="GAA4460247.1"/>
    </source>
</evidence>
<proteinExistence type="predicted"/>
<evidence type="ECO:0000313" key="5">
    <source>
        <dbReference type="Proteomes" id="UP001501175"/>
    </source>
</evidence>
<dbReference type="InterPro" id="IPR010905">
    <property type="entry name" value="Glyco_hydro_88"/>
</dbReference>
<dbReference type="Pfam" id="PF07470">
    <property type="entry name" value="Glyco_hydro_88"/>
    <property type="match status" value="1"/>
</dbReference>
<keyword evidence="5" id="KW-1185">Reference proteome</keyword>
<dbReference type="InterPro" id="IPR008928">
    <property type="entry name" value="6-hairpin_glycosidase_sf"/>
</dbReference>
<dbReference type="Proteomes" id="UP001501175">
    <property type="component" value="Unassembled WGS sequence"/>
</dbReference>
<dbReference type="RefSeq" id="WP_345245318.1">
    <property type="nucleotide sequence ID" value="NZ_BAABHD010000032.1"/>
</dbReference>
<evidence type="ECO:0000256" key="1">
    <source>
        <dbReference type="ARBA" id="ARBA00022801"/>
    </source>
</evidence>
<dbReference type="SUPFAM" id="SSF48208">
    <property type="entry name" value="Six-hairpin glycosidases"/>
    <property type="match status" value="1"/>
</dbReference>
<dbReference type="InterPro" id="IPR052043">
    <property type="entry name" value="PolySaccharide_Degr_Enz"/>
</dbReference>
<comment type="caution">
    <text evidence="4">The sequence shown here is derived from an EMBL/GenBank/DDBJ whole genome shotgun (WGS) entry which is preliminary data.</text>
</comment>
<reference evidence="5" key="1">
    <citation type="journal article" date="2019" name="Int. J. Syst. Evol. Microbiol.">
        <title>The Global Catalogue of Microorganisms (GCM) 10K type strain sequencing project: providing services to taxonomists for standard genome sequencing and annotation.</title>
        <authorList>
            <consortium name="The Broad Institute Genomics Platform"/>
            <consortium name="The Broad Institute Genome Sequencing Center for Infectious Disease"/>
            <person name="Wu L."/>
            <person name="Ma J."/>
        </authorList>
    </citation>
    <scope>NUCLEOTIDE SEQUENCE [LARGE SCALE GENOMIC DNA]</scope>
    <source>
        <strain evidence="5">JCM 17927</strain>
    </source>
</reference>
<protein>
    <recommendedName>
        <fullName evidence="3">DUF4350 domain-containing protein</fullName>
    </recommendedName>
</protein>
<dbReference type="SUPFAM" id="SSF52317">
    <property type="entry name" value="Class I glutamine amidotransferase-like"/>
    <property type="match status" value="1"/>
</dbReference>
<keyword evidence="1" id="KW-0378">Hydrolase</keyword>
<accession>A0ABP8N6D5</accession>
<keyword evidence="2" id="KW-0732">Signal</keyword>
<feature type="chain" id="PRO_5046343758" description="DUF4350 domain-containing protein" evidence="2">
    <location>
        <begin position="19"/>
        <end position="646"/>
    </location>
</feature>
<feature type="domain" description="DUF4350" evidence="3">
    <location>
        <begin position="480"/>
        <end position="603"/>
    </location>
</feature>